<organism evidence="1 2">
    <name type="scientific">Oxalobacter formigenes OXCC13</name>
    <dbReference type="NCBI Taxonomy" id="556269"/>
    <lineage>
        <taxon>Bacteria</taxon>
        <taxon>Pseudomonadati</taxon>
        <taxon>Pseudomonadota</taxon>
        <taxon>Betaproteobacteria</taxon>
        <taxon>Burkholderiales</taxon>
        <taxon>Oxalobacteraceae</taxon>
        <taxon>Oxalobacter</taxon>
    </lineage>
</organism>
<reference evidence="1 2" key="1">
    <citation type="submission" date="2009-02" db="EMBL/GenBank/DDBJ databases">
        <title>The Genome Sequence of Oxalobacter formigenes OXCC13.</title>
        <authorList>
            <consortium name="The Broad Institute Genome Sequencing Platform"/>
            <person name="Ward D."/>
            <person name="Young S.K."/>
            <person name="Kodira C.D."/>
            <person name="Zeng Q."/>
            <person name="Koehrsen M."/>
            <person name="Alvarado L."/>
            <person name="Berlin A."/>
            <person name="Borenstein D."/>
            <person name="Chen Z."/>
            <person name="Engels R."/>
            <person name="Freedman E."/>
            <person name="Gellesch M."/>
            <person name="Goldberg J."/>
            <person name="Griggs A."/>
            <person name="Gujja S."/>
            <person name="Heiman D."/>
            <person name="Hepburn T."/>
            <person name="Howarth C."/>
            <person name="Jen D."/>
            <person name="Larson L."/>
            <person name="Lewis B."/>
            <person name="Mehta T."/>
            <person name="Park D."/>
            <person name="Pearson M."/>
            <person name="Roberts A."/>
            <person name="Saif S."/>
            <person name="Shea T."/>
            <person name="Shenoy N."/>
            <person name="Sisk P."/>
            <person name="Stolte C."/>
            <person name="Sykes S."/>
            <person name="Walk T."/>
            <person name="White J."/>
            <person name="Yandava C."/>
            <person name="Allison M.J."/>
            <person name="Lander E."/>
            <person name="Nusbaum C."/>
            <person name="Galagan J."/>
            <person name="Birren B."/>
        </authorList>
    </citation>
    <scope>NUCLEOTIDE SEQUENCE [LARGE SCALE GENOMIC DNA]</scope>
    <source>
        <strain evidence="1 2">OXCC13</strain>
    </source>
</reference>
<proteinExistence type="predicted"/>
<protein>
    <submittedName>
        <fullName evidence="1">Uncharacterized protein</fullName>
    </submittedName>
</protein>
<dbReference type="HOGENOM" id="CLU_2845616_0_0_4"/>
<gene>
    <name evidence="1" type="ORF">OFBG_00767</name>
</gene>
<evidence type="ECO:0000313" key="2">
    <source>
        <dbReference type="Proteomes" id="UP000005089"/>
    </source>
</evidence>
<dbReference type="Proteomes" id="UP000005089">
    <property type="component" value="Unassembled WGS sequence"/>
</dbReference>
<accession>C3X963</accession>
<name>C3X963_OXAFO</name>
<dbReference type="AlphaFoldDB" id="C3X963"/>
<dbReference type="STRING" id="847.BRW83_1454"/>
<dbReference type="RefSeq" id="WP_005880452.1">
    <property type="nucleotide sequence ID" value="NZ_CP019430.1"/>
</dbReference>
<sequence length="65" mass="7225">MEKDWTGSAMSSVPKGFAMIGQPIRADEFEKAFGYKMPDITLSEEEKRLAAQNNGRDRKSGQSLS</sequence>
<dbReference type="GeneID" id="77136134"/>
<keyword evidence="2" id="KW-1185">Reference proteome</keyword>
<evidence type="ECO:0000313" key="1">
    <source>
        <dbReference type="EMBL" id="EEO29739.1"/>
    </source>
</evidence>
<dbReference type="EMBL" id="GG658170">
    <property type="protein sequence ID" value="EEO29739.1"/>
    <property type="molecule type" value="Genomic_DNA"/>
</dbReference>